<dbReference type="Proteomes" id="UP001199044">
    <property type="component" value="Unassembled WGS sequence"/>
</dbReference>
<sequence>MKFSQNHIDELNLLLQFDLGSTSKGIKVHSDASPLIQDAINSLHRKGLCTQPDGGYLTHEGIELAECIHRIHRILE</sequence>
<dbReference type="NCBIfam" id="TIGR02647">
    <property type="entry name" value="DNA"/>
    <property type="match status" value="1"/>
</dbReference>
<dbReference type="EMBL" id="JAIWIU010000168">
    <property type="protein sequence ID" value="MCA2018366.1"/>
    <property type="molecule type" value="Genomic_DNA"/>
</dbReference>
<organism evidence="1 2">
    <name type="scientific">Vibrio tritonius</name>
    <dbReference type="NCBI Taxonomy" id="1435069"/>
    <lineage>
        <taxon>Bacteria</taxon>
        <taxon>Pseudomonadati</taxon>
        <taxon>Pseudomonadota</taxon>
        <taxon>Gammaproteobacteria</taxon>
        <taxon>Vibrionales</taxon>
        <taxon>Vibrionaceae</taxon>
        <taxon>Vibrio</taxon>
    </lineage>
</organism>
<dbReference type="Pfam" id="PF18918">
    <property type="entry name" value="DUF5669"/>
    <property type="match status" value="1"/>
</dbReference>
<dbReference type="RefSeq" id="WP_068713390.1">
    <property type="nucleotide sequence ID" value="NZ_AP014635.1"/>
</dbReference>
<gene>
    <name evidence="1" type="ORF">LDJ79_19770</name>
</gene>
<dbReference type="InterPro" id="IPR013468">
    <property type="entry name" value="CHP02647"/>
</dbReference>
<evidence type="ECO:0000313" key="1">
    <source>
        <dbReference type="EMBL" id="MCA2018366.1"/>
    </source>
</evidence>
<comment type="caution">
    <text evidence="1">The sequence shown here is derived from an EMBL/GenBank/DDBJ whole genome shotgun (WGS) entry which is preliminary data.</text>
</comment>
<accession>A0ABS7YU08</accession>
<name>A0ABS7YU08_9VIBR</name>
<protein>
    <submittedName>
        <fullName evidence="1">TIGR02647 family protein</fullName>
    </submittedName>
</protein>
<evidence type="ECO:0000313" key="2">
    <source>
        <dbReference type="Proteomes" id="UP001199044"/>
    </source>
</evidence>
<reference evidence="2" key="1">
    <citation type="submission" date="2023-07" db="EMBL/GenBank/DDBJ databases">
        <title>Molecular identification of indigenous halophilic bacteria isolated from red sea cost, biodegradation of synthetic dyes and assessment of degraded metabolite toxicity.</title>
        <authorList>
            <person name="Chaieb K."/>
            <person name="Altayb H.N."/>
        </authorList>
    </citation>
    <scope>NUCLEOTIDE SEQUENCE [LARGE SCALE GENOMIC DNA]</scope>
    <source>
        <strain evidence="2">K20</strain>
    </source>
</reference>
<keyword evidence="2" id="KW-1185">Reference proteome</keyword>
<proteinExistence type="predicted"/>